<evidence type="ECO:0000313" key="3">
    <source>
        <dbReference type="Proteomes" id="UP000698752"/>
    </source>
</evidence>
<gene>
    <name evidence="2" type="ORF">GXW78_18205</name>
</gene>
<feature type="transmembrane region" description="Helical" evidence="1">
    <location>
        <begin position="46"/>
        <end position="71"/>
    </location>
</feature>
<evidence type="ECO:0000313" key="2">
    <source>
        <dbReference type="EMBL" id="MBR0651609.1"/>
    </source>
</evidence>
<keyword evidence="1" id="KW-0812">Transmembrane</keyword>
<reference evidence="3" key="1">
    <citation type="journal article" date="2021" name="Syst. Appl. Microbiol.">
        <title>Roseomonas hellenica sp. nov., isolated from roots of wild-growing Alkanna tinctoria.</title>
        <authorList>
            <person name="Rat A."/>
            <person name="Naranjo H.D."/>
            <person name="Lebbe L."/>
            <person name="Cnockaert M."/>
            <person name="Krigas N."/>
            <person name="Grigoriadou K."/>
            <person name="Maloupa E."/>
            <person name="Willems A."/>
        </authorList>
    </citation>
    <scope>NUCLEOTIDE SEQUENCE [LARGE SCALE GENOMIC DNA]</scope>
    <source>
        <strain evidence="3">LMG 31159</strain>
    </source>
</reference>
<name>A0ABS5EKQ0_9PROT</name>
<comment type="caution">
    <text evidence="2">The sequence shown here is derived from an EMBL/GenBank/DDBJ whole genome shotgun (WGS) entry which is preliminary data.</text>
</comment>
<organism evidence="2 3">
    <name type="scientific">Neoroseomonas terrae</name>
    <dbReference type="NCBI Taxonomy" id="424799"/>
    <lineage>
        <taxon>Bacteria</taxon>
        <taxon>Pseudomonadati</taxon>
        <taxon>Pseudomonadota</taxon>
        <taxon>Alphaproteobacteria</taxon>
        <taxon>Acetobacterales</taxon>
        <taxon>Acetobacteraceae</taxon>
        <taxon>Neoroseomonas</taxon>
    </lineage>
</organism>
<keyword evidence="1" id="KW-0472">Membrane</keyword>
<keyword evidence="1" id="KW-1133">Transmembrane helix</keyword>
<dbReference type="Proteomes" id="UP000698752">
    <property type="component" value="Unassembled WGS sequence"/>
</dbReference>
<dbReference type="EMBL" id="JAAEDI010000019">
    <property type="protein sequence ID" value="MBR0651609.1"/>
    <property type="molecule type" value="Genomic_DNA"/>
</dbReference>
<sequence length="107" mass="10619">MRLEGRKPNEPTEAPAVGLALAEARALGAAIRLRAQAVARLDQNTLAGAATIAVAVGGLAGGVGMLAVALAQAGRLDAAQRVAEACNGLPREVLAALADRTVSGALE</sequence>
<proteinExistence type="predicted"/>
<evidence type="ECO:0000256" key="1">
    <source>
        <dbReference type="SAM" id="Phobius"/>
    </source>
</evidence>
<protein>
    <submittedName>
        <fullName evidence="2">Uncharacterized protein</fullName>
    </submittedName>
</protein>
<keyword evidence="3" id="KW-1185">Reference proteome</keyword>
<accession>A0ABS5EKQ0</accession>
<dbReference type="RefSeq" id="WP_211870271.1">
    <property type="nucleotide sequence ID" value="NZ_JAAEDI010000019.1"/>
</dbReference>